<sequence>MTPPQLMQEKALMRLARLTKCAMLFPTTYHTYAYYITESSLQGLYETFLSIIYVLLTAGVP</sequence>
<gene>
    <name evidence="1" type="ORF">BDR25DRAFT_20293</name>
</gene>
<evidence type="ECO:0000313" key="1">
    <source>
        <dbReference type="EMBL" id="KAF2462492.1"/>
    </source>
</evidence>
<keyword evidence="2" id="KW-1185">Reference proteome</keyword>
<evidence type="ECO:0000313" key="2">
    <source>
        <dbReference type="Proteomes" id="UP000799755"/>
    </source>
</evidence>
<name>A0ACB6Q7V9_9PLEO</name>
<protein>
    <submittedName>
        <fullName evidence="1">Uncharacterized protein</fullName>
    </submittedName>
</protein>
<proteinExistence type="predicted"/>
<comment type="caution">
    <text evidence="1">The sequence shown here is derived from an EMBL/GenBank/DDBJ whole genome shotgun (WGS) entry which is preliminary data.</text>
</comment>
<organism evidence="1 2">
    <name type="scientific">Lindgomyces ingoldianus</name>
    <dbReference type="NCBI Taxonomy" id="673940"/>
    <lineage>
        <taxon>Eukaryota</taxon>
        <taxon>Fungi</taxon>
        <taxon>Dikarya</taxon>
        <taxon>Ascomycota</taxon>
        <taxon>Pezizomycotina</taxon>
        <taxon>Dothideomycetes</taxon>
        <taxon>Pleosporomycetidae</taxon>
        <taxon>Pleosporales</taxon>
        <taxon>Lindgomycetaceae</taxon>
        <taxon>Lindgomyces</taxon>
    </lineage>
</organism>
<dbReference type="Proteomes" id="UP000799755">
    <property type="component" value="Unassembled WGS sequence"/>
</dbReference>
<reference evidence="1" key="1">
    <citation type="journal article" date="2020" name="Stud. Mycol.">
        <title>101 Dothideomycetes genomes: a test case for predicting lifestyles and emergence of pathogens.</title>
        <authorList>
            <person name="Haridas S."/>
            <person name="Albert R."/>
            <person name="Binder M."/>
            <person name="Bloem J."/>
            <person name="Labutti K."/>
            <person name="Salamov A."/>
            <person name="Andreopoulos B."/>
            <person name="Baker S."/>
            <person name="Barry K."/>
            <person name="Bills G."/>
            <person name="Bluhm B."/>
            <person name="Cannon C."/>
            <person name="Castanera R."/>
            <person name="Culley D."/>
            <person name="Daum C."/>
            <person name="Ezra D."/>
            <person name="Gonzalez J."/>
            <person name="Henrissat B."/>
            <person name="Kuo A."/>
            <person name="Liang C."/>
            <person name="Lipzen A."/>
            <person name="Lutzoni F."/>
            <person name="Magnuson J."/>
            <person name="Mondo S."/>
            <person name="Nolan M."/>
            <person name="Ohm R."/>
            <person name="Pangilinan J."/>
            <person name="Park H.-J."/>
            <person name="Ramirez L."/>
            <person name="Alfaro M."/>
            <person name="Sun H."/>
            <person name="Tritt A."/>
            <person name="Yoshinaga Y."/>
            <person name="Zwiers L.-H."/>
            <person name="Turgeon B."/>
            <person name="Goodwin S."/>
            <person name="Spatafora J."/>
            <person name="Crous P."/>
            <person name="Grigoriev I."/>
        </authorList>
    </citation>
    <scope>NUCLEOTIDE SEQUENCE</scope>
    <source>
        <strain evidence="1">ATCC 200398</strain>
    </source>
</reference>
<accession>A0ACB6Q7V9</accession>
<dbReference type="EMBL" id="MU003615">
    <property type="protein sequence ID" value="KAF2462492.1"/>
    <property type="molecule type" value="Genomic_DNA"/>
</dbReference>